<reference evidence="2" key="1">
    <citation type="submission" date="2021-02" db="EMBL/GenBank/DDBJ databases">
        <title>First Annotated Genome of the Yellow-green Alga Tribonema minus.</title>
        <authorList>
            <person name="Mahan K.M."/>
        </authorList>
    </citation>
    <scope>NUCLEOTIDE SEQUENCE</scope>
    <source>
        <strain evidence="2">UTEX B ZZ1240</strain>
    </source>
</reference>
<gene>
    <name evidence="2" type="ORF">JKP88DRAFT_225752</name>
</gene>
<evidence type="ECO:0000313" key="2">
    <source>
        <dbReference type="EMBL" id="KAG5178078.1"/>
    </source>
</evidence>
<proteinExistence type="predicted"/>
<sequence length="98" mass="10463">MYPVPLIVPAILTLQAACWANPTSVQSCSATCASTPQKQASQVRLTVGSALLAWAGAAMPSQCRPPVSQQQLRVRKREQVASCHSSTQPRSLCNPELC</sequence>
<dbReference type="AlphaFoldDB" id="A0A835YP42"/>
<organism evidence="2 3">
    <name type="scientific">Tribonema minus</name>
    <dbReference type="NCBI Taxonomy" id="303371"/>
    <lineage>
        <taxon>Eukaryota</taxon>
        <taxon>Sar</taxon>
        <taxon>Stramenopiles</taxon>
        <taxon>Ochrophyta</taxon>
        <taxon>PX clade</taxon>
        <taxon>Xanthophyceae</taxon>
        <taxon>Tribonematales</taxon>
        <taxon>Tribonemataceae</taxon>
        <taxon>Tribonema</taxon>
    </lineage>
</organism>
<dbReference type="EMBL" id="JAFCMP010000518">
    <property type="protein sequence ID" value="KAG5178078.1"/>
    <property type="molecule type" value="Genomic_DNA"/>
</dbReference>
<name>A0A835YP42_9STRA</name>
<evidence type="ECO:0000313" key="3">
    <source>
        <dbReference type="Proteomes" id="UP000664859"/>
    </source>
</evidence>
<keyword evidence="1" id="KW-0732">Signal</keyword>
<evidence type="ECO:0008006" key="4">
    <source>
        <dbReference type="Google" id="ProtNLM"/>
    </source>
</evidence>
<accession>A0A835YP42</accession>
<comment type="caution">
    <text evidence="2">The sequence shown here is derived from an EMBL/GenBank/DDBJ whole genome shotgun (WGS) entry which is preliminary data.</text>
</comment>
<protein>
    <recommendedName>
        <fullName evidence="4">Secreted protein</fullName>
    </recommendedName>
</protein>
<keyword evidence="3" id="KW-1185">Reference proteome</keyword>
<feature type="signal peptide" evidence="1">
    <location>
        <begin position="1"/>
        <end position="20"/>
    </location>
</feature>
<evidence type="ECO:0000256" key="1">
    <source>
        <dbReference type="SAM" id="SignalP"/>
    </source>
</evidence>
<feature type="chain" id="PRO_5032878617" description="Secreted protein" evidence="1">
    <location>
        <begin position="21"/>
        <end position="98"/>
    </location>
</feature>
<dbReference type="Proteomes" id="UP000664859">
    <property type="component" value="Unassembled WGS sequence"/>
</dbReference>